<dbReference type="InterPro" id="IPR048405">
    <property type="entry name" value="GldM_Ig-like-1"/>
</dbReference>
<evidence type="ECO:0000313" key="6">
    <source>
        <dbReference type="Proteomes" id="UP000324611"/>
    </source>
</evidence>
<accession>A0A5B2VZ17</accession>
<dbReference type="Pfam" id="PF12080">
    <property type="entry name" value="GldM_4th"/>
    <property type="match status" value="1"/>
</dbReference>
<dbReference type="Pfam" id="PF21602">
    <property type="entry name" value="GldM_3rd"/>
    <property type="match status" value="1"/>
</dbReference>
<dbReference type="AlphaFoldDB" id="A0A5B2VZ17"/>
<sequence>MALPKDPRQKMINFMYLVLTAMLALNVSAEILNAFNIVNDSINTSNRSITSKNDLSYGQFEEQMKTDPTRVAPIKAKAQEVKKISSDMFQYIDGLKELIIAESGGKDEHGEIKSKDNLDAPTRVMENKKKGMEMEAKLKELRDKFLSYVTPGKRAEFEKTLPLRVEIGKATNGHGEVAKTWTTYHFNMVPTIAAVTILGKFQNDVKNSESLVLDDLLKQIDANRIQFDHVRPFISLNSKNLMEGQTLTAQIAVGAYSTTVNPTIVVNGQTITAKDGLGTFTLPVAGIGEKTIAGTISMPKGNGEIETIPFSETYNVGASTTSISADKMNVLYIGLQNPISISAAGVPAESVNASINVGSIRKQGAGNYMVTVANPGRAIINVIANVDGKTKSLGSKEFRVKMIPDPVLKVGVNKSGTMKAADFKVQGGLRADLENFEFEGVKYDVVSYRVGIEARGKDYVEGEANSAYFPNNVVGAVRSLRAGDQVYFDNVKVKGPDGIVRNMGNTSFKLN</sequence>
<dbReference type="Pfam" id="PF21601">
    <property type="entry name" value="GldM_2nd"/>
    <property type="match status" value="1"/>
</dbReference>
<evidence type="ECO:0000259" key="4">
    <source>
        <dbReference type="Pfam" id="PF21602"/>
    </source>
</evidence>
<organism evidence="5 6">
    <name type="scientific">Chitinophaga agrisoli</name>
    <dbReference type="NCBI Taxonomy" id="2607653"/>
    <lineage>
        <taxon>Bacteria</taxon>
        <taxon>Pseudomonadati</taxon>
        <taxon>Bacteroidota</taxon>
        <taxon>Chitinophagia</taxon>
        <taxon>Chitinophagales</taxon>
        <taxon>Chitinophagaceae</taxon>
        <taxon>Chitinophaga</taxon>
    </lineage>
</organism>
<feature type="domain" description="Gliding motility-associated protein GldM C-terminal" evidence="1">
    <location>
        <begin position="404"/>
        <end position="504"/>
    </location>
</feature>
<evidence type="ECO:0000259" key="2">
    <source>
        <dbReference type="Pfam" id="PF12081"/>
    </source>
</evidence>
<dbReference type="EMBL" id="VUOC01000001">
    <property type="protein sequence ID" value="KAA2244701.1"/>
    <property type="molecule type" value="Genomic_DNA"/>
</dbReference>
<feature type="domain" description="Gliding motility-associated protein GldM second immunoglobulin-like" evidence="4">
    <location>
        <begin position="322"/>
        <end position="401"/>
    </location>
</feature>
<comment type="caution">
    <text evidence="5">The sequence shown here is derived from an EMBL/GenBank/DDBJ whole genome shotgun (WGS) entry which is preliminary data.</text>
</comment>
<evidence type="ECO:0000313" key="5">
    <source>
        <dbReference type="EMBL" id="KAA2244701.1"/>
    </source>
</evidence>
<dbReference type="InterPro" id="IPR022720">
    <property type="entry name" value="Motility-assoc_prot_GldM_N"/>
</dbReference>
<feature type="domain" description="Gliding motility-associated protein GldM first immunoglobulin-like" evidence="3">
    <location>
        <begin position="222"/>
        <end position="317"/>
    </location>
</feature>
<dbReference type="NCBIfam" id="TIGR03517">
    <property type="entry name" value="GldM_gliding"/>
    <property type="match status" value="1"/>
</dbReference>
<reference evidence="5 6" key="1">
    <citation type="submission" date="2019-09" db="EMBL/GenBank/DDBJ databases">
        <title>Chitinophaga ginsengihumi sp. nov., isolated from soil of ginseng rhizosphere.</title>
        <authorList>
            <person name="Lee J."/>
        </authorList>
    </citation>
    <scope>NUCLEOTIDE SEQUENCE [LARGE SCALE GENOMIC DNA]</scope>
    <source>
        <strain evidence="5 6">BN140078</strain>
    </source>
</reference>
<keyword evidence="6" id="KW-1185">Reference proteome</keyword>
<gene>
    <name evidence="5" type="primary">gldM</name>
    <name evidence="5" type="ORF">F0L74_01630</name>
</gene>
<dbReference type="Proteomes" id="UP000324611">
    <property type="component" value="Unassembled WGS sequence"/>
</dbReference>
<dbReference type="InterPro" id="IPR048406">
    <property type="entry name" value="GldM_Ig-like-2"/>
</dbReference>
<evidence type="ECO:0000259" key="3">
    <source>
        <dbReference type="Pfam" id="PF21601"/>
    </source>
</evidence>
<name>A0A5B2VZ17_9BACT</name>
<evidence type="ECO:0000259" key="1">
    <source>
        <dbReference type="Pfam" id="PF12080"/>
    </source>
</evidence>
<feature type="domain" description="Gliding motility-associated protein GldM N-terminal" evidence="2">
    <location>
        <begin position="30"/>
        <end position="218"/>
    </location>
</feature>
<dbReference type="RefSeq" id="WP_149836098.1">
    <property type="nucleotide sequence ID" value="NZ_VUOC01000001.1"/>
</dbReference>
<dbReference type="Pfam" id="PF12081">
    <property type="entry name" value="GldM_1st"/>
    <property type="match status" value="1"/>
</dbReference>
<proteinExistence type="predicted"/>
<reference evidence="5 6" key="2">
    <citation type="submission" date="2019-09" db="EMBL/GenBank/DDBJ databases">
        <authorList>
            <person name="Jin C."/>
        </authorList>
    </citation>
    <scope>NUCLEOTIDE SEQUENCE [LARGE SCALE GENOMIC DNA]</scope>
    <source>
        <strain evidence="5 6">BN140078</strain>
    </source>
</reference>
<protein>
    <submittedName>
        <fullName evidence="5">Gliding motility protein GldM</fullName>
    </submittedName>
</protein>
<dbReference type="InterPro" id="IPR022719">
    <property type="entry name" value="Motility-assoc_prot_GldM_C"/>
</dbReference>
<dbReference type="InterPro" id="IPR019859">
    <property type="entry name" value="Motility-assoc_prot_GldM"/>
</dbReference>